<dbReference type="RefSeq" id="WP_125575733.1">
    <property type="nucleotide sequence ID" value="NZ_JBHSSO010000008.1"/>
</dbReference>
<dbReference type="EMBL" id="JBHSSO010000008">
    <property type="protein sequence ID" value="MFC6289002.1"/>
    <property type="molecule type" value="Genomic_DNA"/>
</dbReference>
<proteinExistence type="predicted"/>
<accession>A0ABW1U668</accession>
<name>A0ABW1U668_9LACO</name>
<dbReference type="Proteomes" id="UP001596258">
    <property type="component" value="Unassembled WGS sequence"/>
</dbReference>
<comment type="caution">
    <text evidence="1">The sequence shown here is derived from an EMBL/GenBank/DDBJ whole genome shotgun (WGS) entry which is preliminary data.</text>
</comment>
<reference evidence="2" key="1">
    <citation type="journal article" date="2019" name="Int. J. Syst. Evol. Microbiol.">
        <title>The Global Catalogue of Microorganisms (GCM) 10K type strain sequencing project: providing services to taxonomists for standard genome sequencing and annotation.</title>
        <authorList>
            <consortium name="The Broad Institute Genomics Platform"/>
            <consortium name="The Broad Institute Genome Sequencing Center for Infectious Disease"/>
            <person name="Wu L."/>
            <person name="Ma J."/>
        </authorList>
    </citation>
    <scope>NUCLEOTIDE SEQUENCE [LARGE SCALE GENOMIC DNA]</scope>
    <source>
        <strain evidence="2">CCM 8893</strain>
    </source>
</reference>
<sequence length="94" mass="10186">MTEYFLVNQQDYFAAGFTVNHGNAYVDTAAGLDVAAAVKSATPTDAKAALYQQVLTHPAVGSERSQLSEQEQAQLTEKLDARFEIISTDNLESC</sequence>
<evidence type="ECO:0000313" key="2">
    <source>
        <dbReference type="Proteomes" id="UP001596258"/>
    </source>
</evidence>
<keyword evidence="2" id="KW-1185">Reference proteome</keyword>
<evidence type="ECO:0000313" key="1">
    <source>
        <dbReference type="EMBL" id="MFC6289002.1"/>
    </source>
</evidence>
<organism evidence="1 2">
    <name type="scientific">Levilactobacillus angrenensis</name>
    <dbReference type="NCBI Taxonomy" id="2486020"/>
    <lineage>
        <taxon>Bacteria</taxon>
        <taxon>Bacillati</taxon>
        <taxon>Bacillota</taxon>
        <taxon>Bacilli</taxon>
        <taxon>Lactobacillales</taxon>
        <taxon>Lactobacillaceae</taxon>
        <taxon>Levilactobacillus</taxon>
    </lineage>
</organism>
<protein>
    <submittedName>
        <fullName evidence="1">Uncharacterized protein</fullName>
    </submittedName>
</protein>
<gene>
    <name evidence="1" type="ORF">ACFP1M_02080</name>
</gene>